<dbReference type="Pfam" id="PF13499">
    <property type="entry name" value="EF-hand_7"/>
    <property type="match status" value="1"/>
</dbReference>
<keyword evidence="1" id="KW-0106">Calcium</keyword>
<comment type="caution">
    <text evidence="3">The sequence shown here is derived from an EMBL/GenBank/DDBJ whole genome shotgun (WGS) entry which is preliminary data.</text>
</comment>
<sequence length="92" mass="10409">MVTAVDTDGDGFINIEEFGVLLDDGESDALCMAFEEYYENGDGMITAEELCRALYNFSRIPNDIDPKKEVKDPVIELMRVFKSFDTDADNRI</sequence>
<gene>
    <name evidence="3" type="ORF">QYE76_055045</name>
</gene>
<evidence type="ECO:0000259" key="2">
    <source>
        <dbReference type="PROSITE" id="PS50222"/>
    </source>
</evidence>
<feature type="domain" description="EF-hand" evidence="2">
    <location>
        <begin position="72"/>
        <end position="92"/>
    </location>
</feature>
<organism evidence="3 4">
    <name type="scientific">Lolium multiflorum</name>
    <name type="common">Italian ryegrass</name>
    <name type="synonym">Lolium perenne subsp. multiflorum</name>
    <dbReference type="NCBI Taxonomy" id="4521"/>
    <lineage>
        <taxon>Eukaryota</taxon>
        <taxon>Viridiplantae</taxon>
        <taxon>Streptophyta</taxon>
        <taxon>Embryophyta</taxon>
        <taxon>Tracheophyta</taxon>
        <taxon>Spermatophyta</taxon>
        <taxon>Magnoliopsida</taxon>
        <taxon>Liliopsida</taxon>
        <taxon>Poales</taxon>
        <taxon>Poaceae</taxon>
        <taxon>BOP clade</taxon>
        <taxon>Pooideae</taxon>
        <taxon>Poodae</taxon>
        <taxon>Poeae</taxon>
        <taxon>Poeae Chloroplast Group 2 (Poeae type)</taxon>
        <taxon>Loliodinae</taxon>
        <taxon>Loliinae</taxon>
        <taxon>Lolium</taxon>
    </lineage>
</organism>
<dbReference type="Pfam" id="PF13202">
    <property type="entry name" value="EF-hand_5"/>
    <property type="match status" value="1"/>
</dbReference>
<dbReference type="Gene3D" id="1.10.238.10">
    <property type="entry name" value="EF-hand"/>
    <property type="match status" value="1"/>
</dbReference>
<dbReference type="AlphaFoldDB" id="A0AAD8SYX2"/>
<dbReference type="InterPro" id="IPR011992">
    <property type="entry name" value="EF-hand-dom_pair"/>
</dbReference>
<reference evidence="3" key="1">
    <citation type="submission" date="2023-07" db="EMBL/GenBank/DDBJ databases">
        <title>A chromosome-level genome assembly of Lolium multiflorum.</title>
        <authorList>
            <person name="Chen Y."/>
            <person name="Copetti D."/>
            <person name="Kolliker R."/>
            <person name="Studer B."/>
        </authorList>
    </citation>
    <scope>NUCLEOTIDE SEQUENCE</scope>
    <source>
        <strain evidence="3">02402/16</strain>
        <tissue evidence="3">Leaf</tissue>
    </source>
</reference>
<dbReference type="InterPro" id="IPR002048">
    <property type="entry name" value="EF_hand_dom"/>
</dbReference>
<keyword evidence="4" id="KW-1185">Reference proteome</keyword>
<evidence type="ECO:0000313" key="3">
    <source>
        <dbReference type="EMBL" id="KAK1666886.1"/>
    </source>
</evidence>
<dbReference type="PROSITE" id="PS50222">
    <property type="entry name" value="EF_HAND_2"/>
    <property type="match status" value="2"/>
</dbReference>
<proteinExistence type="predicted"/>
<evidence type="ECO:0000313" key="4">
    <source>
        <dbReference type="Proteomes" id="UP001231189"/>
    </source>
</evidence>
<dbReference type="Proteomes" id="UP001231189">
    <property type="component" value="Unassembled WGS sequence"/>
</dbReference>
<feature type="domain" description="EF-hand" evidence="2">
    <location>
        <begin position="1"/>
        <end position="28"/>
    </location>
</feature>
<protein>
    <recommendedName>
        <fullName evidence="2">EF-hand domain-containing protein</fullName>
    </recommendedName>
</protein>
<dbReference type="InterPro" id="IPR018247">
    <property type="entry name" value="EF_Hand_1_Ca_BS"/>
</dbReference>
<dbReference type="EMBL" id="JAUUTY010000003">
    <property type="protein sequence ID" value="KAK1666886.1"/>
    <property type="molecule type" value="Genomic_DNA"/>
</dbReference>
<dbReference type="SUPFAM" id="SSF47473">
    <property type="entry name" value="EF-hand"/>
    <property type="match status" value="1"/>
</dbReference>
<dbReference type="PROSITE" id="PS00018">
    <property type="entry name" value="EF_HAND_1"/>
    <property type="match status" value="1"/>
</dbReference>
<evidence type="ECO:0000256" key="1">
    <source>
        <dbReference type="ARBA" id="ARBA00022837"/>
    </source>
</evidence>
<name>A0AAD8SYX2_LOLMU</name>
<dbReference type="GO" id="GO:0005509">
    <property type="term" value="F:calcium ion binding"/>
    <property type="evidence" value="ECO:0007669"/>
    <property type="project" value="InterPro"/>
</dbReference>
<accession>A0AAD8SYX2</accession>